<keyword evidence="1" id="KW-0812">Transmembrane</keyword>
<accession>A0A2P7SLW8</accession>
<feature type="transmembrane region" description="Helical" evidence="1">
    <location>
        <begin position="37"/>
        <end position="56"/>
    </location>
</feature>
<feature type="transmembrane region" description="Helical" evidence="1">
    <location>
        <begin position="77"/>
        <end position="97"/>
    </location>
</feature>
<keyword evidence="3" id="KW-1185">Reference proteome</keyword>
<dbReference type="AlphaFoldDB" id="A0A2P7SLW8"/>
<keyword evidence="1" id="KW-0472">Membrane</keyword>
<reference evidence="2 3" key="1">
    <citation type="submission" date="2018-03" db="EMBL/GenBank/DDBJ databases">
        <title>The draft genome of Mesorhizobium sp. 6GN-30.</title>
        <authorList>
            <person name="Liu L."/>
            <person name="Li L."/>
            <person name="Wang T."/>
            <person name="Zhang X."/>
            <person name="Liang L."/>
        </authorList>
    </citation>
    <scope>NUCLEOTIDE SEQUENCE [LARGE SCALE GENOMIC DNA]</scope>
    <source>
        <strain evidence="2 3">6GN30</strain>
    </source>
</reference>
<dbReference type="InterPro" id="IPR025461">
    <property type="entry name" value="ABA4-like"/>
</dbReference>
<dbReference type="RefSeq" id="WP_106771438.1">
    <property type="nucleotide sequence ID" value="NZ_PXYK01000005.1"/>
</dbReference>
<dbReference type="EMBL" id="PXYK01000005">
    <property type="protein sequence ID" value="PSJ63375.1"/>
    <property type="molecule type" value="Genomic_DNA"/>
</dbReference>
<dbReference type="Proteomes" id="UP000241229">
    <property type="component" value="Unassembled WGS sequence"/>
</dbReference>
<feature type="transmembrane region" description="Helical" evidence="1">
    <location>
        <begin position="12"/>
        <end position="31"/>
    </location>
</feature>
<protein>
    <submittedName>
        <fullName evidence="2">DUF4281 domain-containing protein</fullName>
    </submittedName>
</protein>
<keyword evidence="1" id="KW-1133">Transmembrane helix</keyword>
<proteinExistence type="predicted"/>
<dbReference type="Pfam" id="PF14108">
    <property type="entry name" value="ABA4-like"/>
    <property type="match status" value="1"/>
</dbReference>
<sequence length="142" mass="15329">MSPDALFQIANMTALSGWAVLLGSPFFPAVADRVSGLAVPLLLSVAYTGLILAFWTQGEGGFDSLDNVARLFESRQLLLAGWIHYLAFDLFVGAWIVRMARREEVPFLLVLPCLGLTFLFGPAGLLTFTAIRGARKGRAAVA</sequence>
<gene>
    <name evidence="2" type="ORF">C7I84_07005</name>
</gene>
<evidence type="ECO:0000256" key="1">
    <source>
        <dbReference type="SAM" id="Phobius"/>
    </source>
</evidence>
<evidence type="ECO:0000313" key="3">
    <source>
        <dbReference type="Proteomes" id="UP000241229"/>
    </source>
</evidence>
<comment type="caution">
    <text evidence="2">The sequence shown here is derived from an EMBL/GenBank/DDBJ whole genome shotgun (WGS) entry which is preliminary data.</text>
</comment>
<name>A0A2P7SLW8_9HYPH</name>
<dbReference type="OrthoDB" id="345237at2"/>
<feature type="transmembrane region" description="Helical" evidence="1">
    <location>
        <begin position="109"/>
        <end position="131"/>
    </location>
</feature>
<evidence type="ECO:0000313" key="2">
    <source>
        <dbReference type="EMBL" id="PSJ63375.1"/>
    </source>
</evidence>
<organism evidence="2 3">
    <name type="scientific">Kumtagia ephedrae</name>
    <dbReference type="NCBI Taxonomy" id="2116701"/>
    <lineage>
        <taxon>Bacteria</taxon>
        <taxon>Pseudomonadati</taxon>
        <taxon>Pseudomonadota</taxon>
        <taxon>Alphaproteobacteria</taxon>
        <taxon>Hyphomicrobiales</taxon>
        <taxon>Phyllobacteriaceae</taxon>
        <taxon>Kumtagia</taxon>
    </lineage>
</organism>